<evidence type="ECO:0000256" key="1">
    <source>
        <dbReference type="SAM" id="Coils"/>
    </source>
</evidence>
<keyword evidence="3" id="KW-1185">Reference proteome</keyword>
<name>A0ABR9UXA2_9CHRO</name>
<proteinExistence type="predicted"/>
<sequence length="65" mass="7619">MSEVDLEIGRYTTMPLEPTQQEGLAWYDQQGNRYLTAEERSHQAQQRAERLAQQLRELGEDPDQL</sequence>
<protein>
    <submittedName>
        <fullName evidence="2">Uncharacterized protein</fullName>
    </submittedName>
</protein>
<organism evidence="2 3">
    <name type="scientific">Gloeocapsopsis crepidinum LEGE 06123</name>
    <dbReference type="NCBI Taxonomy" id="588587"/>
    <lineage>
        <taxon>Bacteria</taxon>
        <taxon>Bacillati</taxon>
        <taxon>Cyanobacteriota</taxon>
        <taxon>Cyanophyceae</taxon>
        <taxon>Oscillatoriophycideae</taxon>
        <taxon>Chroococcales</taxon>
        <taxon>Chroococcaceae</taxon>
        <taxon>Gloeocapsopsis</taxon>
    </lineage>
</organism>
<gene>
    <name evidence="2" type="ORF">IQ230_21705</name>
</gene>
<dbReference type="RefSeq" id="WP_193934327.1">
    <property type="nucleotide sequence ID" value="NZ_CAWPMZ010000112.1"/>
</dbReference>
<evidence type="ECO:0000313" key="3">
    <source>
        <dbReference type="Proteomes" id="UP000651156"/>
    </source>
</evidence>
<comment type="caution">
    <text evidence="2">The sequence shown here is derived from an EMBL/GenBank/DDBJ whole genome shotgun (WGS) entry which is preliminary data.</text>
</comment>
<feature type="coiled-coil region" evidence="1">
    <location>
        <begin position="34"/>
        <end position="61"/>
    </location>
</feature>
<accession>A0ABR9UXA2</accession>
<evidence type="ECO:0000313" key="2">
    <source>
        <dbReference type="EMBL" id="MBE9192922.1"/>
    </source>
</evidence>
<dbReference type="Proteomes" id="UP000651156">
    <property type="component" value="Unassembled WGS sequence"/>
</dbReference>
<reference evidence="2 3" key="1">
    <citation type="submission" date="2020-10" db="EMBL/GenBank/DDBJ databases">
        <authorList>
            <person name="Castelo-Branco R."/>
            <person name="Eusebio N."/>
            <person name="Adriana R."/>
            <person name="Vieira A."/>
            <person name="Brugerolle De Fraissinette N."/>
            <person name="Rezende De Castro R."/>
            <person name="Schneider M.P."/>
            <person name="Vasconcelos V."/>
            <person name="Leao P.N."/>
        </authorList>
    </citation>
    <scope>NUCLEOTIDE SEQUENCE [LARGE SCALE GENOMIC DNA]</scope>
    <source>
        <strain evidence="2 3">LEGE 06123</strain>
    </source>
</reference>
<dbReference type="EMBL" id="JADEWN010000070">
    <property type="protein sequence ID" value="MBE9192922.1"/>
    <property type="molecule type" value="Genomic_DNA"/>
</dbReference>
<keyword evidence="1" id="KW-0175">Coiled coil</keyword>